<dbReference type="SUPFAM" id="SSF51215">
    <property type="entry name" value="Regulatory protein AraC"/>
    <property type="match status" value="1"/>
</dbReference>
<protein>
    <submittedName>
        <fullName evidence="5">AraC-type DNA-binding protein</fullName>
    </submittedName>
</protein>
<evidence type="ECO:0000256" key="3">
    <source>
        <dbReference type="ARBA" id="ARBA00023163"/>
    </source>
</evidence>
<dbReference type="InterPro" id="IPR037923">
    <property type="entry name" value="HTH-like"/>
</dbReference>
<dbReference type="SMART" id="SM00342">
    <property type="entry name" value="HTH_ARAC"/>
    <property type="match status" value="1"/>
</dbReference>
<dbReference type="RefSeq" id="WP_090336040.1">
    <property type="nucleotide sequence ID" value="NZ_FNXY01000004.1"/>
</dbReference>
<dbReference type="PROSITE" id="PS01124">
    <property type="entry name" value="HTH_ARAC_FAMILY_2"/>
    <property type="match status" value="1"/>
</dbReference>
<accession>A0A1H6VGW8</accession>
<dbReference type="EMBL" id="FNXY01000004">
    <property type="protein sequence ID" value="SEI99940.1"/>
    <property type="molecule type" value="Genomic_DNA"/>
</dbReference>
<dbReference type="InterPro" id="IPR018060">
    <property type="entry name" value="HTH_AraC"/>
</dbReference>
<dbReference type="GO" id="GO:0043565">
    <property type="term" value="F:sequence-specific DNA binding"/>
    <property type="evidence" value="ECO:0007669"/>
    <property type="project" value="InterPro"/>
</dbReference>
<organism evidence="5 6">
    <name type="scientific">Dyadobacter koreensis</name>
    <dbReference type="NCBI Taxonomy" id="408657"/>
    <lineage>
        <taxon>Bacteria</taxon>
        <taxon>Pseudomonadati</taxon>
        <taxon>Bacteroidota</taxon>
        <taxon>Cytophagia</taxon>
        <taxon>Cytophagales</taxon>
        <taxon>Spirosomataceae</taxon>
        <taxon>Dyadobacter</taxon>
    </lineage>
</organism>
<dbReference type="Pfam" id="PF12833">
    <property type="entry name" value="HTH_18"/>
    <property type="match status" value="1"/>
</dbReference>
<dbReference type="Proteomes" id="UP000199532">
    <property type="component" value="Unassembled WGS sequence"/>
</dbReference>
<dbReference type="STRING" id="408657.SAMN04487995_2958"/>
<reference evidence="5 6" key="1">
    <citation type="submission" date="2016-10" db="EMBL/GenBank/DDBJ databases">
        <authorList>
            <person name="de Groot N.N."/>
        </authorList>
    </citation>
    <scope>NUCLEOTIDE SEQUENCE [LARGE SCALE GENOMIC DNA]</scope>
    <source>
        <strain evidence="5 6">DSM 19938</strain>
    </source>
</reference>
<dbReference type="GO" id="GO:0003700">
    <property type="term" value="F:DNA-binding transcription factor activity"/>
    <property type="evidence" value="ECO:0007669"/>
    <property type="project" value="InterPro"/>
</dbReference>
<keyword evidence="6" id="KW-1185">Reference proteome</keyword>
<dbReference type="SUPFAM" id="SSF46689">
    <property type="entry name" value="Homeodomain-like"/>
    <property type="match status" value="1"/>
</dbReference>
<dbReference type="AlphaFoldDB" id="A0A1H6VGW8"/>
<evidence type="ECO:0000259" key="4">
    <source>
        <dbReference type="PROSITE" id="PS01124"/>
    </source>
</evidence>
<dbReference type="PANTHER" id="PTHR43280">
    <property type="entry name" value="ARAC-FAMILY TRANSCRIPTIONAL REGULATOR"/>
    <property type="match status" value="1"/>
</dbReference>
<dbReference type="InterPro" id="IPR009057">
    <property type="entry name" value="Homeodomain-like_sf"/>
</dbReference>
<proteinExistence type="predicted"/>
<keyword evidence="2 5" id="KW-0238">DNA-binding</keyword>
<gene>
    <name evidence="5" type="ORF">SAMN04487995_2958</name>
</gene>
<evidence type="ECO:0000256" key="1">
    <source>
        <dbReference type="ARBA" id="ARBA00023015"/>
    </source>
</evidence>
<name>A0A1H6VGW8_9BACT</name>
<evidence type="ECO:0000313" key="6">
    <source>
        <dbReference type="Proteomes" id="UP000199532"/>
    </source>
</evidence>
<keyword evidence="1" id="KW-0805">Transcription regulation</keyword>
<feature type="domain" description="HTH araC/xylS-type" evidence="4">
    <location>
        <begin position="179"/>
        <end position="277"/>
    </location>
</feature>
<sequence>MDTDLFKQFTFKKFGYLPIGNTDSQAFNQSRFKDFIKVILVKAGSRITVDFKEYSLERDALFFINAGQWYRLDNITSGEMLYYNRDFYCIEIHDKEVACDGILFHNVYEIPVVYLTREQSSNMQAIFSDMKEEIASDDSSAEEMLRILLKQIIIKSTRIWKQEHQLTDDNARQELEFTRKFSQLVEWHYTSKHVVSEYADLLSITPKALNKRISKYSRTTPNDIIKNRIILEAKRLLVHTDLSVKEIGYKLGYDDPAYFIRLFLKQTENTPQNFRKQYLSGLVEN</sequence>
<keyword evidence="3" id="KW-0804">Transcription</keyword>
<evidence type="ECO:0000313" key="5">
    <source>
        <dbReference type="EMBL" id="SEI99940.1"/>
    </source>
</evidence>
<dbReference type="PANTHER" id="PTHR43280:SF32">
    <property type="entry name" value="TRANSCRIPTIONAL REGULATORY PROTEIN"/>
    <property type="match status" value="1"/>
</dbReference>
<evidence type="ECO:0000256" key="2">
    <source>
        <dbReference type="ARBA" id="ARBA00023125"/>
    </source>
</evidence>
<dbReference type="OrthoDB" id="9793451at2"/>
<dbReference type="Gene3D" id="1.10.10.60">
    <property type="entry name" value="Homeodomain-like"/>
    <property type="match status" value="1"/>
</dbReference>